<dbReference type="CDD" id="cd07500">
    <property type="entry name" value="HAD_PSP"/>
    <property type="match status" value="1"/>
</dbReference>
<dbReference type="EC" id="3.1.3.3" evidence="4"/>
<dbReference type="SFLD" id="SFLDF00029">
    <property type="entry name" value="phosphoserine_phosphatase"/>
    <property type="match status" value="1"/>
</dbReference>
<evidence type="ECO:0000313" key="17">
    <source>
        <dbReference type="Proteomes" id="UP000241222"/>
    </source>
</evidence>
<dbReference type="EMBL" id="PYMH01000006">
    <property type="protein sequence ID" value="PSU33179.1"/>
    <property type="molecule type" value="Genomic_DNA"/>
</dbReference>
<evidence type="ECO:0000256" key="12">
    <source>
        <dbReference type="ARBA" id="ARBA00048138"/>
    </source>
</evidence>
<dbReference type="PANTHER" id="PTHR43344">
    <property type="entry name" value="PHOSPHOSERINE PHOSPHATASE"/>
    <property type="match status" value="1"/>
</dbReference>
<evidence type="ECO:0000256" key="1">
    <source>
        <dbReference type="ARBA" id="ARBA00001946"/>
    </source>
</evidence>
<dbReference type="SFLD" id="SFLDG01137">
    <property type="entry name" value="C1.6.1:_Phosphoserine_Phosphat"/>
    <property type="match status" value="1"/>
</dbReference>
<dbReference type="GO" id="GO:0000287">
    <property type="term" value="F:magnesium ion binding"/>
    <property type="evidence" value="ECO:0007669"/>
    <property type="project" value="TreeGrafter"/>
</dbReference>
<dbReference type="SFLD" id="SFLDS00003">
    <property type="entry name" value="Haloacid_Dehalogenase"/>
    <property type="match status" value="1"/>
</dbReference>
<feature type="active site" description="Nucleophile" evidence="14">
    <location>
        <position position="97"/>
    </location>
</feature>
<dbReference type="NCBIfam" id="TIGR00338">
    <property type="entry name" value="serB"/>
    <property type="match status" value="1"/>
</dbReference>
<keyword evidence="6" id="KW-0028">Amino-acid biosynthesis</keyword>
<organism evidence="16 17">
    <name type="scientific">Photobacterium lutimaris</name>
    <dbReference type="NCBI Taxonomy" id="388278"/>
    <lineage>
        <taxon>Bacteria</taxon>
        <taxon>Pseudomonadati</taxon>
        <taxon>Pseudomonadota</taxon>
        <taxon>Gammaproteobacteria</taxon>
        <taxon>Vibrionales</taxon>
        <taxon>Vibrionaceae</taxon>
        <taxon>Photobacterium</taxon>
    </lineage>
</organism>
<evidence type="ECO:0000313" key="16">
    <source>
        <dbReference type="EMBL" id="PSU33179.1"/>
    </source>
</evidence>
<dbReference type="InterPro" id="IPR036412">
    <property type="entry name" value="HAD-like_sf"/>
</dbReference>
<evidence type="ECO:0000256" key="10">
    <source>
        <dbReference type="ARBA" id="ARBA00023299"/>
    </source>
</evidence>
<evidence type="ECO:0000256" key="5">
    <source>
        <dbReference type="ARBA" id="ARBA00015196"/>
    </source>
</evidence>
<keyword evidence="7" id="KW-0479">Metal-binding</keyword>
<evidence type="ECO:0000256" key="9">
    <source>
        <dbReference type="ARBA" id="ARBA00022842"/>
    </source>
</evidence>
<dbReference type="SFLD" id="SFLDG01136">
    <property type="entry name" value="C1.6:_Phosphoserine_Phosphatas"/>
    <property type="match status" value="1"/>
</dbReference>
<name>A0A2T3IXD9_9GAMM</name>
<dbReference type="InterPro" id="IPR023214">
    <property type="entry name" value="HAD_sf"/>
</dbReference>
<accession>A0A2T3IXD9</accession>
<evidence type="ECO:0000256" key="3">
    <source>
        <dbReference type="ARBA" id="ARBA00009184"/>
    </source>
</evidence>
<dbReference type="InterPro" id="IPR004469">
    <property type="entry name" value="PSP"/>
</dbReference>
<dbReference type="PROSITE" id="PS50206">
    <property type="entry name" value="RHODANESE_3"/>
    <property type="match status" value="1"/>
</dbReference>
<evidence type="ECO:0000256" key="2">
    <source>
        <dbReference type="ARBA" id="ARBA00005135"/>
    </source>
</evidence>
<evidence type="ECO:0000256" key="13">
    <source>
        <dbReference type="ARBA" id="ARBA00048523"/>
    </source>
</evidence>
<feature type="domain" description="Rhodanese" evidence="15">
    <location>
        <begin position="167"/>
        <end position="200"/>
    </location>
</feature>
<dbReference type="GO" id="GO:0005737">
    <property type="term" value="C:cytoplasm"/>
    <property type="evidence" value="ECO:0007669"/>
    <property type="project" value="TreeGrafter"/>
</dbReference>
<dbReference type="Pfam" id="PF00702">
    <property type="entry name" value="Hydrolase"/>
    <property type="match status" value="1"/>
</dbReference>
<comment type="catalytic activity">
    <reaction evidence="12">
        <text>O-phospho-L-serine + H2O = L-serine + phosphate</text>
        <dbReference type="Rhea" id="RHEA:21208"/>
        <dbReference type="ChEBI" id="CHEBI:15377"/>
        <dbReference type="ChEBI" id="CHEBI:33384"/>
        <dbReference type="ChEBI" id="CHEBI:43474"/>
        <dbReference type="ChEBI" id="CHEBI:57524"/>
        <dbReference type="EC" id="3.1.3.3"/>
    </reaction>
</comment>
<dbReference type="GO" id="GO:0006564">
    <property type="term" value="P:L-serine biosynthetic process"/>
    <property type="evidence" value="ECO:0007669"/>
    <property type="project" value="UniProtKB-KW"/>
</dbReference>
<comment type="pathway">
    <text evidence="2">Amino-acid biosynthesis; L-serine biosynthesis; L-serine from 3-phospho-D-glycerate: step 3/3.</text>
</comment>
<keyword evidence="10" id="KW-0718">Serine biosynthesis</keyword>
<dbReference type="InterPro" id="IPR001763">
    <property type="entry name" value="Rhodanese-like_dom"/>
</dbReference>
<evidence type="ECO:0000256" key="4">
    <source>
        <dbReference type="ARBA" id="ARBA00012640"/>
    </source>
</evidence>
<gene>
    <name evidence="16" type="primary">serB</name>
    <name evidence="16" type="ORF">C9I99_13330</name>
</gene>
<dbReference type="OrthoDB" id="9792539at2"/>
<dbReference type="InterPro" id="IPR050582">
    <property type="entry name" value="HAD-like_SerB"/>
</dbReference>
<comment type="catalytic activity">
    <reaction evidence="13">
        <text>O-phospho-D-serine + H2O = D-serine + phosphate</text>
        <dbReference type="Rhea" id="RHEA:24873"/>
        <dbReference type="ChEBI" id="CHEBI:15377"/>
        <dbReference type="ChEBI" id="CHEBI:35247"/>
        <dbReference type="ChEBI" id="CHEBI:43474"/>
        <dbReference type="ChEBI" id="CHEBI:58680"/>
        <dbReference type="EC" id="3.1.3.3"/>
    </reaction>
</comment>
<protein>
    <recommendedName>
        <fullName evidence="5">Phosphoserine phosphatase</fullName>
        <ecNumber evidence="4">3.1.3.3</ecNumber>
    </recommendedName>
    <alternativeName>
        <fullName evidence="11">O-phosphoserine phosphohydrolase</fullName>
    </alternativeName>
</protein>
<evidence type="ECO:0000256" key="6">
    <source>
        <dbReference type="ARBA" id="ARBA00022605"/>
    </source>
</evidence>
<keyword evidence="8" id="KW-0378">Hydrolase</keyword>
<evidence type="ECO:0000256" key="7">
    <source>
        <dbReference type="ARBA" id="ARBA00022723"/>
    </source>
</evidence>
<sequence length="300" mass="33321">MVYIVKNNKENYVVSLIESNDGSLIQKIETIIGSYDFVIKGRHTHRYFDGALSFEICAETSKLTDFKNKISEISSQYKCDVFVQPSDLKPRGLVVFDMDSTLIQHEVIVELAQEAGVSDEVSDITESAMRGEIDFSESFRRRMALLEGIDISVLDSIFDNLNMTPGASRLLTFLKEHGFKVAILSGGFTYFAERIRDKFGLDFVCANEIIVKDGKVTGEAGDLIVDADVKANTLQQLMEQYAFTADDVVAIGDGANDLKMIHKAGLGISYHGKALVRRESPYSINYSGLDAAIVFLQHND</sequence>
<evidence type="ECO:0000256" key="8">
    <source>
        <dbReference type="ARBA" id="ARBA00022801"/>
    </source>
</evidence>
<evidence type="ECO:0000259" key="15">
    <source>
        <dbReference type="PROSITE" id="PS50206"/>
    </source>
</evidence>
<reference evidence="16 17" key="1">
    <citation type="submission" date="2018-03" db="EMBL/GenBank/DDBJ databases">
        <title>Whole genome sequencing of Histamine producing bacteria.</title>
        <authorList>
            <person name="Butler K."/>
        </authorList>
    </citation>
    <scope>NUCLEOTIDE SEQUENCE [LARGE SCALE GENOMIC DNA]</scope>
    <source>
        <strain evidence="16 17">JCM 13586</strain>
    </source>
</reference>
<dbReference type="NCBIfam" id="TIGR01488">
    <property type="entry name" value="HAD-SF-IB"/>
    <property type="match status" value="1"/>
</dbReference>
<keyword evidence="9" id="KW-0460">Magnesium</keyword>
<keyword evidence="17" id="KW-1185">Reference proteome</keyword>
<evidence type="ECO:0000256" key="11">
    <source>
        <dbReference type="ARBA" id="ARBA00031693"/>
    </source>
</evidence>
<dbReference type="Gene3D" id="3.40.50.1000">
    <property type="entry name" value="HAD superfamily/HAD-like"/>
    <property type="match status" value="1"/>
</dbReference>
<dbReference type="Proteomes" id="UP000241222">
    <property type="component" value="Unassembled WGS sequence"/>
</dbReference>
<comment type="caution">
    <text evidence="16">The sequence shown here is derived from an EMBL/GenBank/DDBJ whole genome shotgun (WGS) entry which is preliminary data.</text>
</comment>
<proteinExistence type="inferred from homology"/>
<dbReference type="UniPathway" id="UPA00135">
    <property type="reaction ID" value="UER00198"/>
</dbReference>
<dbReference type="SUPFAM" id="SSF56784">
    <property type="entry name" value="HAD-like"/>
    <property type="match status" value="1"/>
</dbReference>
<dbReference type="AlphaFoldDB" id="A0A2T3IXD9"/>
<dbReference type="PANTHER" id="PTHR43344:SF2">
    <property type="entry name" value="PHOSPHOSERINE PHOSPHATASE"/>
    <property type="match status" value="1"/>
</dbReference>
<dbReference type="GO" id="GO:0036424">
    <property type="term" value="F:L-phosphoserine phosphatase activity"/>
    <property type="evidence" value="ECO:0007669"/>
    <property type="project" value="InterPro"/>
</dbReference>
<comment type="cofactor">
    <cofactor evidence="1">
        <name>Mg(2+)</name>
        <dbReference type="ChEBI" id="CHEBI:18420"/>
    </cofactor>
</comment>
<comment type="similarity">
    <text evidence="3">Belongs to the HAD-like hydrolase superfamily. SerB family.</text>
</comment>
<feature type="active site" description="Proton donor" evidence="14">
    <location>
        <position position="99"/>
    </location>
</feature>
<evidence type="ECO:0000256" key="14">
    <source>
        <dbReference type="PIRSR" id="PIRSR604469-1"/>
    </source>
</evidence>